<dbReference type="Pfam" id="PF11927">
    <property type="entry name" value="HODM_asu-like"/>
    <property type="match status" value="1"/>
</dbReference>
<dbReference type="EMBL" id="LAJE02000289">
    <property type="protein sequence ID" value="OEO29331.1"/>
    <property type="molecule type" value="Genomic_DNA"/>
</dbReference>
<gene>
    <name evidence="1" type="ORF">VW23_026170</name>
</gene>
<evidence type="ECO:0000313" key="2">
    <source>
        <dbReference type="Proteomes" id="UP000095463"/>
    </source>
</evidence>
<dbReference type="RefSeq" id="WP_069911396.1">
    <property type="nucleotide sequence ID" value="NZ_LAJE02000289.1"/>
</dbReference>
<dbReference type="InterPro" id="IPR021848">
    <property type="entry name" value="HODM_asu-like"/>
</dbReference>
<dbReference type="AlphaFoldDB" id="A0A1E5XL51"/>
<accession>A0A1E5XL51</accession>
<evidence type="ECO:0008006" key="3">
    <source>
        <dbReference type="Google" id="ProtNLM"/>
    </source>
</evidence>
<comment type="caution">
    <text evidence="1">The sequence shown here is derived from an EMBL/GenBank/DDBJ whole genome shotgun (WGS) entry which is preliminary data.</text>
</comment>
<dbReference type="Proteomes" id="UP000095463">
    <property type="component" value="Unassembled WGS sequence"/>
</dbReference>
<protein>
    <recommendedName>
        <fullName evidence="3">DUF3445 domain-containing protein</fullName>
    </recommendedName>
</protein>
<organism evidence="1 2">
    <name type="scientific">Devosia insulae DS-56</name>
    <dbReference type="NCBI Taxonomy" id="1116389"/>
    <lineage>
        <taxon>Bacteria</taxon>
        <taxon>Pseudomonadati</taxon>
        <taxon>Pseudomonadota</taxon>
        <taxon>Alphaproteobacteria</taxon>
        <taxon>Hyphomicrobiales</taxon>
        <taxon>Devosiaceae</taxon>
        <taxon>Devosia</taxon>
    </lineage>
</organism>
<name>A0A1E5XL51_9HYPH</name>
<dbReference type="OrthoDB" id="5242510at2"/>
<keyword evidence="2" id="KW-1185">Reference proteome</keyword>
<sequence>MTLPLHTPYDGSAKLFQIGVKPLPLADWFEVDGRLAADLAEKERVSAAHADSVFVAEPGTEQAQAEVLALLVEHLVTQFPQHYRRIGDGVEIIPAGKHVALGVPGEAPLRAAARLVQEDLVLMRRGEAGWRLAAASLCFPSSWSLREKFGRPLREVHGPVPGFGAGTRNAELIQRMFDNARPEVPMIRWNWSLYGDDRLHHPETADPGARRFGADERAASVFLRVERQTLRKLPASGDILFAIRIHVDPLARLEQHPEAARIAGSLAAQLMALGAAELDYKGLTLERDRLVARLDEIAARAPEP</sequence>
<reference evidence="1 2" key="1">
    <citation type="journal article" date="2015" name="Genome Announc.">
        <title>Genome Assemblies of Three Soil-Associated Devosia species: D. insulae, D. limi, and D. soli.</title>
        <authorList>
            <person name="Hassan Y.I."/>
            <person name="Lepp D."/>
            <person name="Zhou T."/>
        </authorList>
    </citation>
    <scope>NUCLEOTIDE SEQUENCE [LARGE SCALE GENOMIC DNA]</scope>
    <source>
        <strain evidence="1 2">DS-56</strain>
    </source>
</reference>
<proteinExistence type="predicted"/>
<evidence type="ECO:0000313" key="1">
    <source>
        <dbReference type="EMBL" id="OEO29331.1"/>
    </source>
</evidence>